<evidence type="ECO:0000313" key="3">
    <source>
        <dbReference type="Proteomes" id="UP001295684"/>
    </source>
</evidence>
<dbReference type="EMBL" id="CAMPGE010008183">
    <property type="protein sequence ID" value="CAI2367090.1"/>
    <property type="molecule type" value="Genomic_DNA"/>
</dbReference>
<evidence type="ECO:0000313" key="2">
    <source>
        <dbReference type="EMBL" id="CAI2367090.1"/>
    </source>
</evidence>
<reference evidence="2" key="1">
    <citation type="submission" date="2023-07" db="EMBL/GenBank/DDBJ databases">
        <authorList>
            <consortium name="AG Swart"/>
            <person name="Singh M."/>
            <person name="Singh A."/>
            <person name="Seah K."/>
            <person name="Emmerich C."/>
        </authorList>
    </citation>
    <scope>NUCLEOTIDE SEQUENCE</scope>
    <source>
        <strain evidence="2">DP1</strain>
    </source>
</reference>
<dbReference type="AlphaFoldDB" id="A0AAD1XAI9"/>
<dbReference type="Proteomes" id="UP001295684">
    <property type="component" value="Unassembled WGS sequence"/>
</dbReference>
<keyword evidence="3" id="KW-1185">Reference proteome</keyword>
<gene>
    <name evidence="2" type="ORF">ECRASSUSDP1_LOCUS8367</name>
</gene>
<name>A0AAD1XAI9_EUPCR</name>
<organism evidence="2 3">
    <name type="scientific">Euplotes crassus</name>
    <dbReference type="NCBI Taxonomy" id="5936"/>
    <lineage>
        <taxon>Eukaryota</taxon>
        <taxon>Sar</taxon>
        <taxon>Alveolata</taxon>
        <taxon>Ciliophora</taxon>
        <taxon>Intramacronucleata</taxon>
        <taxon>Spirotrichea</taxon>
        <taxon>Hypotrichia</taxon>
        <taxon>Euplotida</taxon>
        <taxon>Euplotidae</taxon>
        <taxon>Moneuplotes</taxon>
    </lineage>
</organism>
<comment type="caution">
    <text evidence="2">The sequence shown here is derived from an EMBL/GenBank/DDBJ whole genome shotgun (WGS) entry which is preliminary data.</text>
</comment>
<accession>A0AAD1XAI9</accession>
<feature type="region of interest" description="Disordered" evidence="1">
    <location>
        <begin position="222"/>
        <end position="248"/>
    </location>
</feature>
<proteinExistence type="predicted"/>
<protein>
    <submittedName>
        <fullName evidence="2">Uncharacterized protein</fullName>
    </submittedName>
</protein>
<sequence>MISKYNQLSVNSISINKRRRKSQNKTKLLHSKSAFKMMRNNTKPYPVNMSMVQKSPKESKNASKCKESICSTQTLQCVNFRKKKCSRSKIPQLENDMIKIVFQKDACGKRRNNCRTPTGRVITGLKKAHTASIINKNIHNKDRDVLKYLNSAAYHCDAKSSFKLEGRTILESQSSFMNRIKSTKKVLNYEEIKREQILQESKNQVKRQISLFTLSTHKAQSRSNSICKSRRKSKSSINQHKSVYSKEAKPSDLKKLGIFEEVKTTKSRNSKYKKSLKNWSFDNEYNMFTNSDRKRIEQKVKGKPFWQSRLNMSRKSAQFTTFYIQGTPHKTFIKNKGACEQPSPTKLNLLTKQSIIVEKPRDIKNKDLVDFCNDCPSFSS</sequence>
<evidence type="ECO:0000256" key="1">
    <source>
        <dbReference type="SAM" id="MobiDB-lite"/>
    </source>
</evidence>